<dbReference type="InParanoid" id="W7XIC2"/>
<dbReference type="Proteomes" id="UP000009168">
    <property type="component" value="Unassembled WGS sequence"/>
</dbReference>
<dbReference type="KEGG" id="tet:TTHERM_000794051"/>
<dbReference type="GeneID" id="24440702"/>
<protein>
    <submittedName>
        <fullName evidence="1">Uncharacterized protein</fullName>
    </submittedName>
</protein>
<evidence type="ECO:0000313" key="1">
    <source>
        <dbReference type="EMBL" id="EWS73169.1"/>
    </source>
</evidence>
<organism evidence="1 2">
    <name type="scientific">Tetrahymena thermophila (strain SB210)</name>
    <dbReference type="NCBI Taxonomy" id="312017"/>
    <lineage>
        <taxon>Eukaryota</taxon>
        <taxon>Sar</taxon>
        <taxon>Alveolata</taxon>
        <taxon>Ciliophora</taxon>
        <taxon>Intramacronucleata</taxon>
        <taxon>Oligohymenophorea</taxon>
        <taxon>Hymenostomatida</taxon>
        <taxon>Tetrahymenina</taxon>
        <taxon>Tetrahymenidae</taxon>
        <taxon>Tetrahymena</taxon>
    </lineage>
</organism>
<keyword evidence="2" id="KW-1185">Reference proteome</keyword>
<reference evidence="2" key="1">
    <citation type="journal article" date="2006" name="PLoS Biol.">
        <title>Macronuclear genome sequence of the ciliate Tetrahymena thermophila, a model eukaryote.</title>
        <authorList>
            <person name="Eisen J.A."/>
            <person name="Coyne R.S."/>
            <person name="Wu M."/>
            <person name="Wu D."/>
            <person name="Thiagarajan M."/>
            <person name="Wortman J.R."/>
            <person name="Badger J.H."/>
            <person name="Ren Q."/>
            <person name="Amedeo P."/>
            <person name="Jones K.M."/>
            <person name="Tallon L.J."/>
            <person name="Delcher A.L."/>
            <person name="Salzberg S.L."/>
            <person name="Silva J.C."/>
            <person name="Haas B.J."/>
            <person name="Majoros W.H."/>
            <person name="Farzad M."/>
            <person name="Carlton J.M."/>
            <person name="Smith R.K. Jr."/>
            <person name="Garg J."/>
            <person name="Pearlman R.E."/>
            <person name="Karrer K.M."/>
            <person name="Sun L."/>
            <person name="Manning G."/>
            <person name="Elde N.C."/>
            <person name="Turkewitz A.P."/>
            <person name="Asai D.J."/>
            <person name="Wilkes D.E."/>
            <person name="Wang Y."/>
            <person name="Cai H."/>
            <person name="Collins K."/>
            <person name="Stewart B.A."/>
            <person name="Lee S.R."/>
            <person name="Wilamowska K."/>
            <person name="Weinberg Z."/>
            <person name="Ruzzo W.L."/>
            <person name="Wloga D."/>
            <person name="Gaertig J."/>
            <person name="Frankel J."/>
            <person name="Tsao C.-C."/>
            <person name="Gorovsky M.A."/>
            <person name="Keeling P.J."/>
            <person name="Waller R.F."/>
            <person name="Patron N.J."/>
            <person name="Cherry J.M."/>
            <person name="Stover N.A."/>
            <person name="Krieger C.J."/>
            <person name="del Toro C."/>
            <person name="Ryder H.F."/>
            <person name="Williamson S.C."/>
            <person name="Barbeau R.A."/>
            <person name="Hamilton E.P."/>
            <person name="Orias E."/>
        </authorList>
    </citation>
    <scope>NUCLEOTIDE SEQUENCE [LARGE SCALE GENOMIC DNA]</scope>
    <source>
        <strain evidence="2">SB210</strain>
    </source>
</reference>
<evidence type="ECO:0000313" key="2">
    <source>
        <dbReference type="Proteomes" id="UP000009168"/>
    </source>
</evidence>
<dbReference type="EMBL" id="GG662609">
    <property type="protein sequence ID" value="EWS73169.1"/>
    <property type="molecule type" value="Genomic_DNA"/>
</dbReference>
<accession>W7XIC2</accession>
<gene>
    <name evidence="1" type="ORF">TTHERM_000794051</name>
</gene>
<dbReference type="AlphaFoldDB" id="W7XIC2"/>
<proteinExistence type="predicted"/>
<dbReference type="RefSeq" id="XP_012654289.1">
    <property type="nucleotide sequence ID" value="XM_012798835.1"/>
</dbReference>
<sequence length="101" mass="12354">MKIFEKKILINEQVQIFNQTFIQLYIYLSNYRAQLILCFQEKINNSFSPQRYQQERILLKKLLKTQQIILKNIFKSILELKFIEINSLIRNQISSINFYFK</sequence>
<name>W7XIC2_TETTS</name>